<evidence type="ECO:0000313" key="2">
    <source>
        <dbReference type="EMBL" id="KAF2111879.1"/>
    </source>
</evidence>
<reference evidence="2" key="1">
    <citation type="journal article" date="2020" name="Stud. Mycol.">
        <title>101 Dothideomycetes genomes: a test case for predicting lifestyles and emergence of pathogens.</title>
        <authorList>
            <person name="Haridas S."/>
            <person name="Albert R."/>
            <person name="Binder M."/>
            <person name="Bloem J."/>
            <person name="Labutti K."/>
            <person name="Salamov A."/>
            <person name="Andreopoulos B."/>
            <person name="Baker S."/>
            <person name="Barry K."/>
            <person name="Bills G."/>
            <person name="Bluhm B."/>
            <person name="Cannon C."/>
            <person name="Castanera R."/>
            <person name="Culley D."/>
            <person name="Daum C."/>
            <person name="Ezra D."/>
            <person name="Gonzalez J."/>
            <person name="Henrissat B."/>
            <person name="Kuo A."/>
            <person name="Liang C."/>
            <person name="Lipzen A."/>
            <person name="Lutzoni F."/>
            <person name="Magnuson J."/>
            <person name="Mondo S."/>
            <person name="Nolan M."/>
            <person name="Ohm R."/>
            <person name="Pangilinan J."/>
            <person name="Park H.-J."/>
            <person name="Ramirez L."/>
            <person name="Alfaro M."/>
            <person name="Sun H."/>
            <person name="Tritt A."/>
            <person name="Yoshinaga Y."/>
            <person name="Zwiers L.-H."/>
            <person name="Turgeon B."/>
            <person name="Goodwin S."/>
            <person name="Spatafora J."/>
            <person name="Crous P."/>
            <person name="Grigoriev I."/>
        </authorList>
    </citation>
    <scope>NUCLEOTIDE SEQUENCE</scope>
    <source>
        <strain evidence="2">CBS 627.86</strain>
    </source>
</reference>
<organism evidence="2 3">
    <name type="scientific">Lophiotrema nucula</name>
    <dbReference type="NCBI Taxonomy" id="690887"/>
    <lineage>
        <taxon>Eukaryota</taxon>
        <taxon>Fungi</taxon>
        <taxon>Dikarya</taxon>
        <taxon>Ascomycota</taxon>
        <taxon>Pezizomycotina</taxon>
        <taxon>Dothideomycetes</taxon>
        <taxon>Pleosporomycetidae</taxon>
        <taxon>Pleosporales</taxon>
        <taxon>Lophiotremataceae</taxon>
        <taxon>Lophiotrema</taxon>
    </lineage>
</organism>
<feature type="region of interest" description="Disordered" evidence="1">
    <location>
        <begin position="1"/>
        <end position="173"/>
    </location>
</feature>
<dbReference type="Proteomes" id="UP000799770">
    <property type="component" value="Unassembled WGS sequence"/>
</dbReference>
<dbReference type="OrthoDB" id="3797593at2759"/>
<accession>A0A6A5YXH3</accession>
<feature type="region of interest" description="Disordered" evidence="1">
    <location>
        <begin position="424"/>
        <end position="446"/>
    </location>
</feature>
<feature type="compositionally biased region" description="Basic and acidic residues" evidence="1">
    <location>
        <begin position="142"/>
        <end position="173"/>
    </location>
</feature>
<keyword evidence="3" id="KW-1185">Reference proteome</keyword>
<proteinExistence type="predicted"/>
<feature type="region of interest" description="Disordered" evidence="1">
    <location>
        <begin position="362"/>
        <end position="396"/>
    </location>
</feature>
<dbReference type="AlphaFoldDB" id="A0A6A5YXH3"/>
<feature type="compositionally biased region" description="Basic and acidic residues" evidence="1">
    <location>
        <begin position="75"/>
        <end position="89"/>
    </location>
</feature>
<evidence type="ECO:0000256" key="1">
    <source>
        <dbReference type="SAM" id="MobiDB-lite"/>
    </source>
</evidence>
<feature type="compositionally biased region" description="Basic and acidic residues" evidence="1">
    <location>
        <begin position="21"/>
        <end position="44"/>
    </location>
</feature>
<evidence type="ECO:0000313" key="3">
    <source>
        <dbReference type="Proteomes" id="UP000799770"/>
    </source>
</evidence>
<dbReference type="EMBL" id="ML977333">
    <property type="protein sequence ID" value="KAF2111879.1"/>
    <property type="molecule type" value="Genomic_DNA"/>
</dbReference>
<name>A0A6A5YXH3_9PLEO</name>
<sequence>MAIQRQGRPRSPSLDSDDFPEDRIQDLRDRAADMLGIKSDEVGEKPPYFYVYDPPKNNGNKNPAPPQRSRPRSRSPLDSHSRSDSRSRESSYTPARGRSPSQRGRSGGFDSYRPVEWEPDLVATPPRSYSRSYTPARSYSPYRDRSTPPRSPSRERSPYREGRVRHYDTYRPPRSKFDKTYSPAVLSDFVRHQRSELVKASPPPSTACDLTKYLAIIVNLHIAFINGDGKVNPSHYGSTLLADLGLCYTTFWTARICEHGILCPWRHHPLTEEEKEWIANVLKRFHWLQRVEKTMARKPTPEPSYRLGAWLIEEGVVDLEATVRKTTEGENMNIAEDNGHEDKNLEDQNVEDKIMVGKNLEVNSPESNNFKDKVIKNSDQGNRHGSHESRRDDFRIRGRGQRKYYHDNGFGRADYWDGGVRDRFYHPQNRSRSPSRGYDNNVRKRF</sequence>
<gene>
    <name evidence="2" type="ORF">BDV96DRAFT_649847</name>
</gene>
<feature type="compositionally biased region" description="Basic and acidic residues" evidence="1">
    <location>
        <begin position="369"/>
        <end position="396"/>
    </location>
</feature>
<protein>
    <submittedName>
        <fullName evidence="2">Uncharacterized protein</fullName>
    </submittedName>
</protein>